<name>F0LLW1_THEBM</name>
<dbReference type="RefSeq" id="WP_013468356.1">
    <property type="nucleotide sequence ID" value="NC_014804.1"/>
</dbReference>
<dbReference type="GeneID" id="10042401"/>
<dbReference type="InterPro" id="IPR044153">
    <property type="entry name" value="PIN_Pae0151-like"/>
</dbReference>
<dbReference type="InterPro" id="IPR029060">
    <property type="entry name" value="PIN-like_dom_sf"/>
</dbReference>
<dbReference type="OrthoDB" id="269293at2157"/>
<protein>
    <submittedName>
        <fullName evidence="2">Uncharacterized protein</fullName>
    </submittedName>
</protein>
<dbReference type="EMBL" id="CP002372">
    <property type="protein sequence ID" value="ADT85060.1"/>
    <property type="molecule type" value="Genomic_DNA"/>
</dbReference>
<evidence type="ECO:0000313" key="2">
    <source>
        <dbReference type="EMBL" id="ADT85060.1"/>
    </source>
</evidence>
<accession>F0LLW1</accession>
<keyword evidence="3" id="KW-1185">Reference proteome</keyword>
<sequence length="126" mass="14420">MIVIDASSLAKYILREENWKTEVSNAIWKHHVLYKAISNKEVGIMLEVLKKLKEDVVIFEPFEDYLGDAVKIAIGGKISIYDALYLAQAKKYGSLLISDEKQWKIAKKLGIKAEYVEQRYLVVEGN</sequence>
<dbReference type="Gene3D" id="3.40.50.1010">
    <property type="entry name" value="5'-nuclease"/>
    <property type="match status" value="1"/>
</dbReference>
<dbReference type="PANTHER" id="PTHR35901">
    <property type="entry name" value="RIBONUCLEASE VAPC3"/>
    <property type="match status" value="1"/>
</dbReference>
<dbReference type="KEGG" id="tba:TERMP_02086"/>
<dbReference type="PANTHER" id="PTHR35901:SF1">
    <property type="entry name" value="EXONUCLEASE VAPC9"/>
    <property type="match status" value="1"/>
</dbReference>
<dbReference type="AlphaFoldDB" id="F0LLW1"/>
<evidence type="ECO:0000256" key="1">
    <source>
        <dbReference type="ARBA" id="ARBA00022842"/>
    </source>
</evidence>
<organism evidence="2 3">
    <name type="scientific">Thermococcus barophilus (strain DSM 11836 / MP)</name>
    <dbReference type="NCBI Taxonomy" id="391623"/>
    <lineage>
        <taxon>Archaea</taxon>
        <taxon>Methanobacteriati</taxon>
        <taxon>Methanobacteriota</taxon>
        <taxon>Thermococci</taxon>
        <taxon>Thermococcales</taxon>
        <taxon>Thermococcaceae</taxon>
        <taxon>Thermococcus</taxon>
    </lineage>
</organism>
<dbReference type="SUPFAM" id="SSF88723">
    <property type="entry name" value="PIN domain-like"/>
    <property type="match status" value="1"/>
</dbReference>
<dbReference type="PATRIC" id="fig|391623.17.peg.2083"/>
<dbReference type="Proteomes" id="UP000007478">
    <property type="component" value="Chromosome"/>
</dbReference>
<dbReference type="HOGENOM" id="CLU_121774_2_1_2"/>
<keyword evidence="1" id="KW-0460">Magnesium</keyword>
<dbReference type="eggNOG" id="arCOG00726">
    <property type="taxonomic scope" value="Archaea"/>
</dbReference>
<proteinExistence type="predicted"/>
<dbReference type="CDD" id="cd09873">
    <property type="entry name" value="PIN_Pae0151-like"/>
    <property type="match status" value="1"/>
</dbReference>
<evidence type="ECO:0000313" key="3">
    <source>
        <dbReference type="Proteomes" id="UP000007478"/>
    </source>
</evidence>
<dbReference type="InterPro" id="IPR051619">
    <property type="entry name" value="TypeII_TA_RNase_PINc/VapC"/>
</dbReference>
<gene>
    <name evidence="2" type="ordered locus">TERMP_02086</name>
</gene>
<reference evidence="2 3" key="1">
    <citation type="journal article" date="2011" name="J. Bacteriol.">
        <title>Complete genome sequence of the hyperthermophilic, piezophilic, heterotrophic, and carboxydotrophic archaeon Thermococcus barophilus MP.</title>
        <authorList>
            <person name="Vannier P."/>
            <person name="Marteinsson V.T."/>
            <person name="Fridjonsson O.H."/>
            <person name="Oger P."/>
            <person name="Jebbar M."/>
        </authorList>
    </citation>
    <scope>NUCLEOTIDE SEQUENCE [LARGE SCALE GENOMIC DNA]</scope>
    <source>
        <strain evidence="3">DSM 11836 / MP</strain>
    </source>
</reference>